<dbReference type="Proteomes" id="UP000292939">
    <property type="component" value="Chromosome"/>
</dbReference>
<organism evidence="6 7">
    <name type="scientific">Hylemonella gracilis</name>
    <dbReference type="NCBI Taxonomy" id="80880"/>
    <lineage>
        <taxon>Bacteria</taxon>
        <taxon>Pseudomonadati</taxon>
        <taxon>Pseudomonadota</taxon>
        <taxon>Betaproteobacteria</taxon>
        <taxon>Burkholderiales</taxon>
        <taxon>Comamonadaceae</taxon>
        <taxon>Hylemonella</taxon>
    </lineage>
</organism>
<evidence type="ECO:0000259" key="5">
    <source>
        <dbReference type="PROSITE" id="PS50977"/>
    </source>
</evidence>
<reference evidence="6 7" key="1">
    <citation type="submission" date="2018-07" db="EMBL/GenBank/DDBJ databases">
        <title>Exploring interactions and the metabolic potential of the ultra-small soil bacteria Hylemonella gracilis.</title>
        <authorList>
            <person name="Tyc O."/>
            <person name="Kulkarni P."/>
            <person name="Gawehns F."/>
            <person name="Hundscheid M."/>
            <person name="Zweers H."/>
            <person name="Garbeva P."/>
        </authorList>
    </citation>
    <scope>NUCLEOTIDE SEQUENCE [LARGE SCALE GENOMIC DNA]</scope>
    <source>
        <strain evidence="6 7">NS1</strain>
    </source>
</reference>
<dbReference type="SUPFAM" id="SSF48498">
    <property type="entry name" value="Tetracyclin repressor-like, C-terminal domain"/>
    <property type="match status" value="1"/>
</dbReference>
<dbReference type="KEGG" id="hgr:DW355_07300"/>
<protein>
    <submittedName>
        <fullName evidence="6">TetR/AcrR family transcriptional regulator</fullName>
    </submittedName>
</protein>
<dbReference type="FunFam" id="1.10.10.60:FF:000141">
    <property type="entry name" value="TetR family transcriptional regulator"/>
    <property type="match status" value="1"/>
</dbReference>
<sequence length="215" mass="23926">MPAKRARRKEARPGELLAAALALFVEKGYAATRVEEVAQRAGVSKGTLFLYFANKDELFKAVVRENLAGHFPEWNAEFEVWSGSTSELLQYALQEWWERVGSTPVAGITKLMMSEAANFPELAAFYESEVMAPGRSLVQRILQRGVDRGEFRPIAPADMQHAVYAVLAPMLFLMSWKHSFGACAAPIEVIDPVRYLEQQARILLHGLCAPRATTA</sequence>
<dbReference type="Gene3D" id="1.10.357.10">
    <property type="entry name" value="Tetracycline Repressor, domain 2"/>
    <property type="match status" value="1"/>
</dbReference>
<dbReference type="EMBL" id="CP031395">
    <property type="protein sequence ID" value="QBK06432.1"/>
    <property type="molecule type" value="Genomic_DNA"/>
</dbReference>
<dbReference type="PANTHER" id="PTHR30055:SF223">
    <property type="entry name" value="HTH-TYPE TRANSCRIPTIONAL REGULATOR UIDR"/>
    <property type="match status" value="1"/>
</dbReference>
<dbReference type="InterPro" id="IPR009057">
    <property type="entry name" value="Homeodomain-like_sf"/>
</dbReference>
<evidence type="ECO:0000313" key="6">
    <source>
        <dbReference type="EMBL" id="QBK06432.1"/>
    </source>
</evidence>
<name>A0A4P6UMF3_9BURK</name>
<proteinExistence type="predicted"/>
<feature type="domain" description="HTH tetR-type" evidence="5">
    <location>
        <begin position="10"/>
        <end position="70"/>
    </location>
</feature>
<dbReference type="Pfam" id="PF16859">
    <property type="entry name" value="TetR_C_11"/>
    <property type="match status" value="1"/>
</dbReference>
<evidence type="ECO:0000256" key="2">
    <source>
        <dbReference type="ARBA" id="ARBA00023125"/>
    </source>
</evidence>
<dbReference type="OrthoDB" id="9809994at2"/>
<evidence type="ECO:0000256" key="1">
    <source>
        <dbReference type="ARBA" id="ARBA00023015"/>
    </source>
</evidence>
<dbReference type="GO" id="GO:0000976">
    <property type="term" value="F:transcription cis-regulatory region binding"/>
    <property type="evidence" value="ECO:0007669"/>
    <property type="project" value="TreeGrafter"/>
</dbReference>
<dbReference type="PANTHER" id="PTHR30055">
    <property type="entry name" value="HTH-TYPE TRANSCRIPTIONAL REGULATOR RUTR"/>
    <property type="match status" value="1"/>
</dbReference>
<evidence type="ECO:0000256" key="3">
    <source>
        <dbReference type="ARBA" id="ARBA00023163"/>
    </source>
</evidence>
<dbReference type="PRINTS" id="PR00455">
    <property type="entry name" value="HTHTETR"/>
</dbReference>
<dbReference type="SUPFAM" id="SSF46689">
    <property type="entry name" value="Homeodomain-like"/>
    <property type="match status" value="1"/>
</dbReference>
<dbReference type="AlphaFoldDB" id="A0A4P6UMF3"/>
<dbReference type="Gene3D" id="1.10.10.60">
    <property type="entry name" value="Homeodomain-like"/>
    <property type="match status" value="1"/>
</dbReference>
<dbReference type="InterPro" id="IPR001647">
    <property type="entry name" value="HTH_TetR"/>
</dbReference>
<dbReference type="PROSITE" id="PS50977">
    <property type="entry name" value="HTH_TETR_2"/>
    <property type="match status" value="1"/>
</dbReference>
<keyword evidence="1" id="KW-0805">Transcription regulation</keyword>
<dbReference type="GO" id="GO:0003700">
    <property type="term" value="F:DNA-binding transcription factor activity"/>
    <property type="evidence" value="ECO:0007669"/>
    <property type="project" value="TreeGrafter"/>
</dbReference>
<dbReference type="Pfam" id="PF00440">
    <property type="entry name" value="TetR_N"/>
    <property type="match status" value="1"/>
</dbReference>
<dbReference type="InterPro" id="IPR050109">
    <property type="entry name" value="HTH-type_TetR-like_transc_reg"/>
</dbReference>
<dbReference type="InterPro" id="IPR011075">
    <property type="entry name" value="TetR_C"/>
</dbReference>
<dbReference type="RefSeq" id="WP_131282439.1">
    <property type="nucleotide sequence ID" value="NZ_CP031395.1"/>
</dbReference>
<gene>
    <name evidence="6" type="ORF">DW355_07300</name>
</gene>
<keyword evidence="3" id="KW-0804">Transcription</keyword>
<dbReference type="InterPro" id="IPR036271">
    <property type="entry name" value="Tet_transcr_reg_TetR-rel_C_sf"/>
</dbReference>
<evidence type="ECO:0000313" key="7">
    <source>
        <dbReference type="Proteomes" id="UP000292939"/>
    </source>
</evidence>
<keyword evidence="2 4" id="KW-0238">DNA-binding</keyword>
<accession>A0A4P6UMF3</accession>
<feature type="DNA-binding region" description="H-T-H motif" evidence="4">
    <location>
        <begin position="33"/>
        <end position="52"/>
    </location>
</feature>
<evidence type="ECO:0000256" key="4">
    <source>
        <dbReference type="PROSITE-ProRule" id="PRU00335"/>
    </source>
</evidence>